<keyword evidence="2" id="KW-1185">Reference proteome</keyword>
<dbReference type="AlphaFoldDB" id="A0A1X6WNX8"/>
<dbReference type="EMBL" id="FWFD01000009">
    <property type="protein sequence ID" value="SLM85967.1"/>
    <property type="molecule type" value="Genomic_DNA"/>
</dbReference>
<name>A0A1X6WNX8_9ENTE</name>
<evidence type="ECO:0008006" key="3">
    <source>
        <dbReference type="Google" id="ProtNLM"/>
    </source>
</evidence>
<dbReference type="SUPFAM" id="SSF89360">
    <property type="entry name" value="HesB-like domain"/>
    <property type="match status" value="1"/>
</dbReference>
<evidence type="ECO:0000313" key="1">
    <source>
        <dbReference type="EMBL" id="SLM85967.1"/>
    </source>
</evidence>
<dbReference type="Proteomes" id="UP000195918">
    <property type="component" value="Unassembled WGS sequence"/>
</dbReference>
<sequence length="95" mass="10936">MKLEITPQAVEWFEKELLLDSGDSLRIYGKYGGSTNVHVGFSTGIEVTTPNKVLVEKVEKGITFFTEVGDEWFFAEYTLEVSLDEKLKEPTYFYR</sequence>
<gene>
    <name evidence="1" type="ORF">FM121_07680</name>
</gene>
<reference evidence="2" key="1">
    <citation type="submission" date="2017-02" db="EMBL/GenBank/DDBJ databases">
        <authorList>
            <person name="Dridi B."/>
        </authorList>
    </citation>
    <scope>NUCLEOTIDE SEQUENCE [LARGE SCALE GENOMIC DNA]</scope>
    <source>
        <strain evidence="2">bH819</strain>
    </source>
</reference>
<dbReference type="OrthoDB" id="1645729at2"/>
<dbReference type="InterPro" id="IPR035903">
    <property type="entry name" value="HesB-like_dom_sf"/>
</dbReference>
<evidence type="ECO:0000313" key="2">
    <source>
        <dbReference type="Proteomes" id="UP000195918"/>
    </source>
</evidence>
<dbReference type="RefSeq" id="WP_086951593.1">
    <property type="nucleotide sequence ID" value="NZ_FWFD01000009.1"/>
</dbReference>
<proteinExistence type="predicted"/>
<organism evidence="1 2">
    <name type="scientific">Vagococcus fluvialis bH819</name>
    <dbReference type="NCBI Taxonomy" id="1255619"/>
    <lineage>
        <taxon>Bacteria</taxon>
        <taxon>Bacillati</taxon>
        <taxon>Bacillota</taxon>
        <taxon>Bacilli</taxon>
        <taxon>Lactobacillales</taxon>
        <taxon>Enterococcaceae</taxon>
        <taxon>Vagococcus</taxon>
    </lineage>
</organism>
<accession>A0A1X6WNX8</accession>
<protein>
    <recommendedName>
        <fullName evidence="3">Iron-sulfur cluster biosynthesis protein</fullName>
    </recommendedName>
</protein>